<dbReference type="Pfam" id="PF03358">
    <property type="entry name" value="FMN_red"/>
    <property type="match status" value="1"/>
</dbReference>
<evidence type="ECO:0000256" key="2">
    <source>
        <dbReference type="ARBA" id="ARBA00006961"/>
    </source>
</evidence>
<dbReference type="GO" id="GO:0032126">
    <property type="term" value="C:eisosome"/>
    <property type="evidence" value="ECO:0007669"/>
    <property type="project" value="EnsemblFungi"/>
</dbReference>
<dbReference type="Proteomes" id="UP000094236">
    <property type="component" value="Unassembled WGS sequence"/>
</dbReference>
<dbReference type="GO" id="GO:0160020">
    <property type="term" value="P:positive regulation of ferroptosis"/>
    <property type="evidence" value="ECO:0007669"/>
    <property type="project" value="EnsemblFungi"/>
</dbReference>
<evidence type="ECO:0000256" key="4">
    <source>
        <dbReference type="SAM" id="MobiDB-lite"/>
    </source>
</evidence>
<feature type="compositionally biased region" description="Polar residues" evidence="4">
    <location>
        <begin position="225"/>
        <end position="240"/>
    </location>
</feature>
<gene>
    <name evidence="6" type="ORF">PACTADRAFT_2592</name>
</gene>
<dbReference type="InterPro" id="IPR008254">
    <property type="entry name" value="Flavodoxin/NO_synth"/>
</dbReference>
<organism evidence="6 7">
    <name type="scientific">Pachysolen tannophilus NRRL Y-2460</name>
    <dbReference type="NCBI Taxonomy" id="669874"/>
    <lineage>
        <taxon>Eukaryota</taxon>
        <taxon>Fungi</taxon>
        <taxon>Dikarya</taxon>
        <taxon>Ascomycota</taxon>
        <taxon>Saccharomycotina</taxon>
        <taxon>Pichiomycetes</taxon>
        <taxon>Pachysolenaceae</taxon>
        <taxon>Pachysolen</taxon>
    </lineage>
</organism>
<keyword evidence="7" id="KW-1185">Reference proteome</keyword>
<evidence type="ECO:0000313" key="6">
    <source>
        <dbReference type="EMBL" id="ODV96299.1"/>
    </source>
</evidence>
<protein>
    <recommendedName>
        <fullName evidence="5">Flavodoxin-like domain-containing protein</fullName>
    </recommendedName>
</protein>
<dbReference type="NCBIfam" id="NF002999">
    <property type="entry name" value="PRK03767.1"/>
    <property type="match status" value="1"/>
</dbReference>
<dbReference type="InterPro" id="IPR010089">
    <property type="entry name" value="Flavoprotein_WrbA-like"/>
</dbReference>
<dbReference type="SUPFAM" id="SSF52218">
    <property type="entry name" value="Flavoproteins"/>
    <property type="match status" value="1"/>
</dbReference>
<comment type="similarity">
    <text evidence="2">Belongs to the WrbA family.</text>
</comment>
<evidence type="ECO:0000313" key="7">
    <source>
        <dbReference type="Proteomes" id="UP000094236"/>
    </source>
</evidence>
<dbReference type="InterPro" id="IPR005025">
    <property type="entry name" value="FMN_Rdtase-like_dom"/>
</dbReference>
<proteinExistence type="inferred from homology"/>
<name>A0A1E4TX37_PACTA</name>
<dbReference type="AlphaFoldDB" id="A0A1E4TX37"/>
<feature type="domain" description="Flavodoxin-like" evidence="5">
    <location>
        <begin position="4"/>
        <end position="196"/>
    </location>
</feature>
<dbReference type="InterPro" id="IPR029039">
    <property type="entry name" value="Flavoprotein-like_sf"/>
</dbReference>
<comment type="function">
    <text evidence="3">Flavodoxin-like protein (FLP) that plays a role in cell wall integrity, oxidative stress protection and virulence. FLPs act as NAD(P)H quinone oxidoreductases. Reduces ubiquinone (coenzyme Q), enabling it to serve as an antioxidant in the membrane.</text>
</comment>
<sequence length="256" mass="27118">MTKIAIIVYSTYGHVLALSKEIQKGLKSQDKNIQADIFQVPETLSEEVLSAISAPPKDPSIPAATTQVLADYDGFLFGIPTRYGNIPSQLATLIDQTGELWATAALYHKPAGVFVSTGTQGGGQEVTIKSFLSFLAHHGIIYVPLGYGPAFPLLTSFDEAHGGSPWGSGTFAGVDGSIQPSENTLKLAFLQGQEFAKAAAKFIPENKKTINTTGEISSKKLQDARTGQSKPGATSTTKPEATSDEGTFCGFKCTII</sequence>
<reference evidence="7" key="1">
    <citation type="submission" date="2016-05" db="EMBL/GenBank/DDBJ databases">
        <title>Comparative genomics of biotechnologically important yeasts.</title>
        <authorList>
            <consortium name="DOE Joint Genome Institute"/>
            <person name="Riley R."/>
            <person name="Haridas S."/>
            <person name="Wolfe K.H."/>
            <person name="Lopes M.R."/>
            <person name="Hittinger C.T."/>
            <person name="Goker M."/>
            <person name="Salamov A."/>
            <person name="Wisecaver J."/>
            <person name="Long T.M."/>
            <person name="Aerts A.L."/>
            <person name="Barry K."/>
            <person name="Choi C."/>
            <person name="Clum A."/>
            <person name="Coughlan A.Y."/>
            <person name="Deshpande S."/>
            <person name="Douglass A.P."/>
            <person name="Hanson S.J."/>
            <person name="Klenk H.-P."/>
            <person name="Labutti K."/>
            <person name="Lapidus A."/>
            <person name="Lindquist E."/>
            <person name="Lipzen A."/>
            <person name="Meier-Kolthoff J.P."/>
            <person name="Ohm R.A."/>
            <person name="Otillar R.P."/>
            <person name="Pangilinan J."/>
            <person name="Peng Y."/>
            <person name="Rokas A."/>
            <person name="Rosa C.A."/>
            <person name="Scheuner C."/>
            <person name="Sibirny A.A."/>
            <person name="Slot J.C."/>
            <person name="Stielow J.B."/>
            <person name="Sun H."/>
            <person name="Kurtzman C.P."/>
            <person name="Blackwell M."/>
            <person name="Grigoriev I.V."/>
            <person name="Jeffries T.W."/>
        </authorList>
    </citation>
    <scope>NUCLEOTIDE SEQUENCE [LARGE SCALE GENOMIC DNA]</scope>
    <source>
        <strain evidence="7">NRRL Y-2460</strain>
    </source>
</reference>
<dbReference type="GO" id="GO:0005886">
    <property type="term" value="C:plasma membrane"/>
    <property type="evidence" value="ECO:0007669"/>
    <property type="project" value="UniProtKB-SubCell"/>
</dbReference>
<dbReference type="GO" id="GO:0010181">
    <property type="term" value="F:FMN binding"/>
    <property type="evidence" value="ECO:0007669"/>
    <property type="project" value="InterPro"/>
</dbReference>
<comment type="subcellular location">
    <subcellularLocation>
        <location evidence="1">Cell membrane</location>
        <topology evidence="1">Peripheral membrane protein</topology>
    </subcellularLocation>
</comment>
<dbReference type="OrthoDB" id="504689at2759"/>
<dbReference type="PROSITE" id="PS50902">
    <property type="entry name" value="FLAVODOXIN_LIKE"/>
    <property type="match status" value="1"/>
</dbReference>
<dbReference type="EMBL" id="KV454013">
    <property type="protein sequence ID" value="ODV96299.1"/>
    <property type="molecule type" value="Genomic_DNA"/>
</dbReference>
<dbReference type="STRING" id="669874.A0A1E4TX37"/>
<dbReference type="GO" id="GO:0034599">
    <property type="term" value="P:cellular response to oxidative stress"/>
    <property type="evidence" value="ECO:0007669"/>
    <property type="project" value="UniProtKB-ARBA"/>
</dbReference>
<dbReference type="GO" id="GO:0005737">
    <property type="term" value="C:cytoplasm"/>
    <property type="evidence" value="ECO:0007669"/>
    <property type="project" value="EnsemblFungi"/>
</dbReference>
<dbReference type="NCBIfam" id="TIGR01755">
    <property type="entry name" value="flav_wrbA"/>
    <property type="match status" value="1"/>
</dbReference>
<dbReference type="Gene3D" id="3.40.50.360">
    <property type="match status" value="1"/>
</dbReference>
<dbReference type="PANTHER" id="PTHR30546:SF23">
    <property type="entry name" value="FLAVOPROTEIN-LIKE PROTEIN YCP4-RELATED"/>
    <property type="match status" value="1"/>
</dbReference>
<dbReference type="PANTHER" id="PTHR30546">
    <property type="entry name" value="FLAVODOXIN-RELATED PROTEIN WRBA-RELATED"/>
    <property type="match status" value="1"/>
</dbReference>
<dbReference type="GO" id="GO:0003955">
    <property type="term" value="F:NAD(P)H dehydrogenase (quinone) activity"/>
    <property type="evidence" value="ECO:0007669"/>
    <property type="project" value="InterPro"/>
</dbReference>
<accession>A0A1E4TX37</accession>
<evidence type="ECO:0000259" key="5">
    <source>
        <dbReference type="PROSITE" id="PS50902"/>
    </source>
</evidence>
<evidence type="ECO:0000256" key="1">
    <source>
        <dbReference type="ARBA" id="ARBA00004202"/>
    </source>
</evidence>
<feature type="region of interest" description="Disordered" evidence="4">
    <location>
        <begin position="213"/>
        <end position="244"/>
    </location>
</feature>
<dbReference type="FunFam" id="3.40.50.360:FF:000001">
    <property type="entry name" value="NAD(P)H dehydrogenase (Quinone) FQR1-like"/>
    <property type="match status" value="1"/>
</dbReference>
<evidence type="ECO:0000256" key="3">
    <source>
        <dbReference type="ARBA" id="ARBA00053955"/>
    </source>
</evidence>